<dbReference type="InterPro" id="IPR040079">
    <property type="entry name" value="Glutathione_S-Trfase"/>
</dbReference>
<dbReference type="InterPro" id="IPR050213">
    <property type="entry name" value="GST_superfamily"/>
</dbReference>
<evidence type="ECO:0000259" key="8">
    <source>
        <dbReference type="PROSITE" id="PS50405"/>
    </source>
</evidence>
<dbReference type="SFLD" id="SFLDS00019">
    <property type="entry name" value="Glutathione_Transferase_(cytos"/>
    <property type="match status" value="1"/>
</dbReference>
<evidence type="ECO:0000256" key="2">
    <source>
        <dbReference type="ARBA" id="ARBA00005861"/>
    </source>
</evidence>
<dbReference type="Gene3D" id="3.40.30.10">
    <property type="entry name" value="Glutaredoxin"/>
    <property type="match status" value="1"/>
</dbReference>
<dbReference type="InterPro" id="IPR004046">
    <property type="entry name" value="GST_C"/>
</dbReference>
<keyword evidence="5" id="KW-0808">Transferase</keyword>
<dbReference type="EC" id="2.5.1.18" evidence="4"/>
<evidence type="ECO:0000313" key="10">
    <source>
        <dbReference type="Proteomes" id="UP001472866"/>
    </source>
</evidence>
<dbReference type="Proteomes" id="UP001472866">
    <property type="component" value="Chromosome 11"/>
</dbReference>
<evidence type="ECO:0000256" key="3">
    <source>
        <dbReference type="ARBA" id="ARBA00011738"/>
    </source>
</evidence>
<keyword evidence="10" id="KW-1185">Reference proteome</keyword>
<dbReference type="InterPro" id="IPR004045">
    <property type="entry name" value="Glutathione_S-Trfase_N"/>
</dbReference>
<evidence type="ECO:0000259" key="7">
    <source>
        <dbReference type="PROSITE" id="PS50404"/>
    </source>
</evidence>
<dbReference type="PROSITE" id="PS50405">
    <property type="entry name" value="GST_CTER"/>
    <property type="match status" value="1"/>
</dbReference>
<comment type="subunit">
    <text evidence="3">Homodimer.</text>
</comment>
<gene>
    <name evidence="9" type="ORF">HKI87_11g65570</name>
</gene>
<comment type="similarity">
    <text evidence="2">Belongs to the GST superfamily. Mu family.</text>
</comment>
<dbReference type="SUPFAM" id="SSF52833">
    <property type="entry name" value="Thioredoxin-like"/>
    <property type="match status" value="1"/>
</dbReference>
<organism evidence="9 10">
    <name type="scientific">Chloropicon roscoffensis</name>
    <dbReference type="NCBI Taxonomy" id="1461544"/>
    <lineage>
        <taxon>Eukaryota</taxon>
        <taxon>Viridiplantae</taxon>
        <taxon>Chlorophyta</taxon>
        <taxon>Chloropicophyceae</taxon>
        <taxon>Chloropicales</taxon>
        <taxon>Chloropicaceae</taxon>
        <taxon>Chloropicon</taxon>
    </lineage>
</organism>
<feature type="domain" description="GST C-terminal" evidence="8">
    <location>
        <begin position="109"/>
        <end position="227"/>
    </location>
</feature>
<evidence type="ECO:0000256" key="1">
    <source>
        <dbReference type="ARBA" id="ARBA00003701"/>
    </source>
</evidence>
<dbReference type="CDD" id="cd03075">
    <property type="entry name" value="GST_N_Mu"/>
    <property type="match status" value="1"/>
</dbReference>
<evidence type="ECO:0000313" key="9">
    <source>
        <dbReference type="EMBL" id="WZN65000.1"/>
    </source>
</evidence>
<dbReference type="Gene3D" id="1.20.1050.10">
    <property type="match status" value="1"/>
</dbReference>
<evidence type="ECO:0000256" key="6">
    <source>
        <dbReference type="ARBA" id="ARBA00047960"/>
    </source>
</evidence>
<proteinExistence type="inferred from homology"/>
<sequence length="235" mass="26834">MSEGAPAAKRARAGRDGNPIEVGYWKIKGLGQPIRLLLVWAGLEWKDTLYECVQKNDGTYDKSSWFDVKHKLGLDFPNLPYLIDGDLKITQTNAILQHLADRAGLSGTTEEERAKANMLFGLSGDVRRRYTGAAYSPKFDEMRPGLVESIEQKLAELDQFLGSREYLVGQGVTVSDLLWYDLIDQFLVLDPTILDQRCPNLRRFHSRFHNDPKIVAYRESDRFITQMNNTQAFFK</sequence>
<feature type="domain" description="GST N-terminal" evidence="7">
    <location>
        <begin position="18"/>
        <end position="107"/>
    </location>
</feature>
<dbReference type="Pfam" id="PF02798">
    <property type="entry name" value="GST_N"/>
    <property type="match status" value="1"/>
</dbReference>
<dbReference type="EMBL" id="CP151511">
    <property type="protein sequence ID" value="WZN65000.1"/>
    <property type="molecule type" value="Genomic_DNA"/>
</dbReference>
<dbReference type="GO" id="GO:0042178">
    <property type="term" value="P:xenobiotic catabolic process"/>
    <property type="evidence" value="ECO:0007669"/>
    <property type="project" value="UniProtKB-ARBA"/>
</dbReference>
<dbReference type="FunFam" id="1.20.1050.10:FF:000101">
    <property type="entry name" value="Glutathione S-transferase Mu 4"/>
    <property type="match status" value="1"/>
</dbReference>
<accession>A0AAX4PH96</accession>
<dbReference type="SFLD" id="SFLDG00363">
    <property type="entry name" value="AMPS_(cytGST):_Alpha-__Mu-__Pi"/>
    <property type="match status" value="1"/>
</dbReference>
<dbReference type="InterPro" id="IPR036249">
    <property type="entry name" value="Thioredoxin-like_sf"/>
</dbReference>
<dbReference type="SUPFAM" id="SSF47616">
    <property type="entry name" value="GST C-terminal domain-like"/>
    <property type="match status" value="1"/>
</dbReference>
<dbReference type="PANTHER" id="PTHR11571:SF222">
    <property type="entry name" value="GLUTATHIONE TRANSFERASE"/>
    <property type="match status" value="1"/>
</dbReference>
<dbReference type="SFLD" id="SFLDG01205">
    <property type="entry name" value="AMPS.1"/>
    <property type="match status" value="1"/>
</dbReference>
<dbReference type="PANTHER" id="PTHR11571">
    <property type="entry name" value="GLUTATHIONE S-TRANSFERASE"/>
    <property type="match status" value="1"/>
</dbReference>
<dbReference type="InterPro" id="IPR010987">
    <property type="entry name" value="Glutathione-S-Trfase_C-like"/>
</dbReference>
<dbReference type="GO" id="GO:0006749">
    <property type="term" value="P:glutathione metabolic process"/>
    <property type="evidence" value="ECO:0007669"/>
    <property type="project" value="TreeGrafter"/>
</dbReference>
<comment type="function">
    <text evidence="1">Conjugation of reduced glutathione to a wide number of exogenous and endogenous hydrophobic electrophiles.</text>
</comment>
<dbReference type="GO" id="GO:0004364">
    <property type="term" value="F:glutathione transferase activity"/>
    <property type="evidence" value="ECO:0007669"/>
    <property type="project" value="UniProtKB-EC"/>
</dbReference>
<evidence type="ECO:0000256" key="5">
    <source>
        <dbReference type="ARBA" id="ARBA00022679"/>
    </source>
</evidence>
<evidence type="ECO:0000256" key="4">
    <source>
        <dbReference type="ARBA" id="ARBA00012452"/>
    </source>
</evidence>
<protein>
    <recommendedName>
        <fullName evidence="4">glutathione transferase</fullName>
        <ecNumber evidence="4">2.5.1.18</ecNumber>
    </recommendedName>
</protein>
<dbReference type="AlphaFoldDB" id="A0AAX4PH96"/>
<reference evidence="9 10" key="1">
    <citation type="submission" date="2024-03" db="EMBL/GenBank/DDBJ databases">
        <title>Complete genome sequence of the green alga Chloropicon roscoffensis RCC1871.</title>
        <authorList>
            <person name="Lemieux C."/>
            <person name="Pombert J.-F."/>
            <person name="Otis C."/>
            <person name="Turmel M."/>
        </authorList>
    </citation>
    <scope>NUCLEOTIDE SEQUENCE [LARGE SCALE GENOMIC DNA]</scope>
    <source>
        <strain evidence="9 10">RCC1871</strain>
    </source>
</reference>
<dbReference type="PROSITE" id="PS50404">
    <property type="entry name" value="GST_NTER"/>
    <property type="match status" value="1"/>
</dbReference>
<comment type="catalytic activity">
    <reaction evidence="6">
        <text>RX + glutathione = an S-substituted glutathione + a halide anion + H(+)</text>
        <dbReference type="Rhea" id="RHEA:16437"/>
        <dbReference type="ChEBI" id="CHEBI:15378"/>
        <dbReference type="ChEBI" id="CHEBI:16042"/>
        <dbReference type="ChEBI" id="CHEBI:17792"/>
        <dbReference type="ChEBI" id="CHEBI:57925"/>
        <dbReference type="ChEBI" id="CHEBI:90779"/>
        <dbReference type="EC" id="2.5.1.18"/>
    </reaction>
</comment>
<dbReference type="Pfam" id="PF14497">
    <property type="entry name" value="GST_C_3"/>
    <property type="match status" value="1"/>
</dbReference>
<name>A0AAX4PH96_9CHLO</name>
<dbReference type="InterPro" id="IPR036282">
    <property type="entry name" value="Glutathione-S-Trfase_C_sf"/>
</dbReference>